<protein>
    <submittedName>
        <fullName evidence="2">DUF1858 domain-containing protein</fullName>
    </submittedName>
</protein>
<dbReference type="InterPro" id="IPR038062">
    <property type="entry name" value="ScdA-like_N_sf"/>
</dbReference>
<gene>
    <name evidence="2" type="ORF">ENI34_09675</name>
</gene>
<name>A0A9C9EQ03_UNCW3</name>
<dbReference type="Gene3D" id="1.10.3910.10">
    <property type="entry name" value="SP0561-like"/>
    <property type="match status" value="1"/>
</dbReference>
<sequence length="70" mass="7991">MKITEQTSVEEIVAKYPGMTKVFIDFGLPCLVCGEPFWGTVEELARQNNVDLKSLIKALNKKKEEFDEKI</sequence>
<feature type="domain" description="DUF1858" evidence="1">
    <location>
        <begin position="3"/>
        <end position="56"/>
    </location>
</feature>
<evidence type="ECO:0000313" key="3">
    <source>
        <dbReference type="Proteomes" id="UP000885826"/>
    </source>
</evidence>
<dbReference type="AlphaFoldDB" id="A0A9C9EQ03"/>
<evidence type="ECO:0000259" key="1">
    <source>
        <dbReference type="Pfam" id="PF08984"/>
    </source>
</evidence>
<organism evidence="2 3">
    <name type="scientific">candidate division WOR-3 bacterium</name>
    <dbReference type="NCBI Taxonomy" id="2052148"/>
    <lineage>
        <taxon>Bacteria</taxon>
        <taxon>Bacteria division WOR-3</taxon>
    </lineage>
</organism>
<dbReference type="InterPro" id="IPR015077">
    <property type="entry name" value="DUF1858"/>
</dbReference>
<dbReference type="Pfam" id="PF08984">
    <property type="entry name" value="DUF1858"/>
    <property type="match status" value="1"/>
</dbReference>
<dbReference type="EMBL" id="DRIG01000099">
    <property type="protein sequence ID" value="HEC79386.1"/>
    <property type="molecule type" value="Genomic_DNA"/>
</dbReference>
<evidence type="ECO:0000313" key="2">
    <source>
        <dbReference type="EMBL" id="HEC79386.1"/>
    </source>
</evidence>
<accession>A0A9C9EQ03</accession>
<proteinExistence type="predicted"/>
<reference evidence="2" key="1">
    <citation type="journal article" date="2020" name="mSystems">
        <title>Genome- and Community-Level Interaction Insights into Carbon Utilization and Element Cycling Functions of Hydrothermarchaeota in Hydrothermal Sediment.</title>
        <authorList>
            <person name="Zhou Z."/>
            <person name="Liu Y."/>
            <person name="Xu W."/>
            <person name="Pan J."/>
            <person name="Luo Z.H."/>
            <person name="Li M."/>
        </authorList>
    </citation>
    <scope>NUCLEOTIDE SEQUENCE</scope>
    <source>
        <strain evidence="2">HyVt-388</strain>
    </source>
</reference>
<comment type="caution">
    <text evidence="2">The sequence shown here is derived from an EMBL/GenBank/DDBJ whole genome shotgun (WGS) entry which is preliminary data.</text>
</comment>
<dbReference type="Proteomes" id="UP000885826">
    <property type="component" value="Unassembled WGS sequence"/>
</dbReference>
<dbReference type="SUPFAM" id="SSF140683">
    <property type="entry name" value="SP0561-like"/>
    <property type="match status" value="1"/>
</dbReference>